<accession>A0AA35P709</accession>
<evidence type="ECO:0000313" key="2">
    <source>
        <dbReference type="Proteomes" id="UP001178461"/>
    </source>
</evidence>
<keyword evidence="2" id="KW-1185">Reference proteome</keyword>
<organism evidence="1 2">
    <name type="scientific">Podarcis lilfordi</name>
    <name type="common">Lilford's wall lizard</name>
    <dbReference type="NCBI Taxonomy" id="74358"/>
    <lineage>
        <taxon>Eukaryota</taxon>
        <taxon>Metazoa</taxon>
        <taxon>Chordata</taxon>
        <taxon>Craniata</taxon>
        <taxon>Vertebrata</taxon>
        <taxon>Euteleostomi</taxon>
        <taxon>Lepidosauria</taxon>
        <taxon>Squamata</taxon>
        <taxon>Bifurcata</taxon>
        <taxon>Unidentata</taxon>
        <taxon>Episquamata</taxon>
        <taxon>Laterata</taxon>
        <taxon>Lacertibaenia</taxon>
        <taxon>Lacertidae</taxon>
        <taxon>Podarcis</taxon>
    </lineage>
</organism>
<sequence length="86" mass="9312">MQQVFLIIIQQNCQAAIPATSGRRNCSCYSSDKCLRAESEEILVASKPHRGAAISPATVAAPFCFLFSAGIQVYQKDRGLLDPVPL</sequence>
<gene>
    <name evidence="1" type="ORF">PODLI_1B022063</name>
</gene>
<name>A0AA35P709_9SAUR</name>
<dbReference type="AlphaFoldDB" id="A0AA35P709"/>
<evidence type="ECO:0000313" key="1">
    <source>
        <dbReference type="EMBL" id="CAI5774037.1"/>
    </source>
</evidence>
<proteinExistence type="predicted"/>
<dbReference type="Proteomes" id="UP001178461">
    <property type="component" value="Chromosome 5"/>
</dbReference>
<dbReference type="EMBL" id="OX395130">
    <property type="protein sequence ID" value="CAI5774037.1"/>
    <property type="molecule type" value="Genomic_DNA"/>
</dbReference>
<protein>
    <submittedName>
        <fullName evidence="1">Uncharacterized protein</fullName>
    </submittedName>
</protein>
<reference evidence="1" key="1">
    <citation type="submission" date="2022-12" db="EMBL/GenBank/DDBJ databases">
        <authorList>
            <person name="Alioto T."/>
            <person name="Alioto T."/>
            <person name="Gomez Garrido J."/>
        </authorList>
    </citation>
    <scope>NUCLEOTIDE SEQUENCE</scope>
</reference>